<evidence type="ECO:0000313" key="1">
    <source>
        <dbReference type="EMBL" id="TDH38250.1"/>
    </source>
</evidence>
<dbReference type="AlphaFoldDB" id="A0A4R5PML9"/>
<gene>
    <name evidence="1" type="ORF">E2A64_03795</name>
</gene>
<dbReference type="OrthoDB" id="7862614at2"/>
<protein>
    <submittedName>
        <fullName evidence="1">Uncharacterized protein</fullName>
    </submittedName>
</protein>
<dbReference type="RefSeq" id="WP_133283084.1">
    <property type="nucleotide sequence ID" value="NZ_SMSI01000001.1"/>
</dbReference>
<evidence type="ECO:0000313" key="2">
    <source>
        <dbReference type="Proteomes" id="UP000295131"/>
    </source>
</evidence>
<dbReference type="Proteomes" id="UP000295131">
    <property type="component" value="Unassembled WGS sequence"/>
</dbReference>
<sequence>MKPTYPSRDREKIVADAIWPVASELRMIDVVDLISMLRFERYANLADIVATAAELYYLPDTVKLGIGGDYKLDWDTAAKVVLDLELRPIGVTIYVRLTLEHDKAGVEIAHIVFDQPDEDPDVNTAFLEAALATAAYRPLPEAMSAESRPEAA</sequence>
<dbReference type="EMBL" id="SMSI01000001">
    <property type="protein sequence ID" value="TDH38250.1"/>
    <property type="molecule type" value="Genomic_DNA"/>
</dbReference>
<organism evidence="1 2">
    <name type="scientific">Pseudohoeflea suaedae</name>
    <dbReference type="NCBI Taxonomy" id="877384"/>
    <lineage>
        <taxon>Bacteria</taxon>
        <taxon>Pseudomonadati</taxon>
        <taxon>Pseudomonadota</taxon>
        <taxon>Alphaproteobacteria</taxon>
        <taxon>Hyphomicrobiales</taxon>
        <taxon>Rhizobiaceae</taxon>
        <taxon>Pseudohoeflea</taxon>
    </lineage>
</organism>
<proteinExistence type="predicted"/>
<comment type="caution">
    <text evidence="1">The sequence shown here is derived from an EMBL/GenBank/DDBJ whole genome shotgun (WGS) entry which is preliminary data.</text>
</comment>
<accession>A0A4R5PML9</accession>
<name>A0A4R5PML9_9HYPH</name>
<keyword evidence="2" id="KW-1185">Reference proteome</keyword>
<reference evidence="1 2" key="1">
    <citation type="journal article" date="2013" name="Int. J. Syst. Evol. Microbiol.">
        <title>Hoeflea suaedae sp. nov., an endophytic bacterium isolated from the root of the halophyte Suaeda maritima.</title>
        <authorList>
            <person name="Chung E.J."/>
            <person name="Park J.A."/>
            <person name="Pramanik P."/>
            <person name="Bibi F."/>
            <person name="Jeon C.O."/>
            <person name="Chung Y.R."/>
        </authorList>
    </citation>
    <scope>NUCLEOTIDE SEQUENCE [LARGE SCALE GENOMIC DNA]</scope>
    <source>
        <strain evidence="1 2">YC6898</strain>
    </source>
</reference>